<evidence type="ECO:0000313" key="4">
    <source>
        <dbReference type="Proteomes" id="UP000283644"/>
    </source>
</evidence>
<dbReference type="EMBL" id="QXGH01000018">
    <property type="protein sequence ID" value="RHW26210.1"/>
    <property type="molecule type" value="Genomic_DNA"/>
</dbReference>
<dbReference type="PANTHER" id="PTHR42760">
    <property type="entry name" value="SHORT-CHAIN DEHYDROGENASES/REDUCTASES FAMILY MEMBER"/>
    <property type="match status" value="1"/>
</dbReference>
<proteinExistence type="inferred from homology"/>
<dbReference type="GO" id="GO:0016616">
    <property type="term" value="F:oxidoreductase activity, acting on the CH-OH group of donors, NAD or NADP as acceptor"/>
    <property type="evidence" value="ECO:0007669"/>
    <property type="project" value="TreeGrafter"/>
</dbReference>
<dbReference type="PRINTS" id="PR00080">
    <property type="entry name" value="SDRFAMILY"/>
</dbReference>
<dbReference type="PRINTS" id="PR00081">
    <property type="entry name" value="GDHRDH"/>
</dbReference>
<dbReference type="FunFam" id="3.40.50.720:FF:000084">
    <property type="entry name" value="Short-chain dehydrogenase reductase"/>
    <property type="match status" value="1"/>
</dbReference>
<dbReference type="Proteomes" id="UP000283644">
    <property type="component" value="Unassembled WGS sequence"/>
</dbReference>
<evidence type="ECO:0000256" key="2">
    <source>
        <dbReference type="ARBA" id="ARBA00023002"/>
    </source>
</evidence>
<dbReference type="Pfam" id="PF13561">
    <property type="entry name" value="adh_short_C2"/>
    <property type="match status" value="1"/>
</dbReference>
<reference evidence="3 4" key="1">
    <citation type="submission" date="2018-09" db="EMBL/GenBank/DDBJ databases">
        <title>Genome sequencing of Nocardioides immobilis CCTCC AB 2017083 for comparison to Nocardioides silvaticus.</title>
        <authorList>
            <person name="Li C."/>
            <person name="Wang G."/>
        </authorList>
    </citation>
    <scope>NUCLEOTIDE SEQUENCE [LARGE SCALE GENOMIC DNA]</scope>
    <source>
        <strain evidence="3 4">CCTCC AB 2017083</strain>
    </source>
</reference>
<dbReference type="AlphaFoldDB" id="A0A417Y0M5"/>
<dbReference type="SUPFAM" id="SSF51735">
    <property type="entry name" value="NAD(P)-binding Rossmann-fold domains"/>
    <property type="match status" value="1"/>
</dbReference>
<dbReference type="PROSITE" id="PS00061">
    <property type="entry name" value="ADH_SHORT"/>
    <property type="match status" value="1"/>
</dbReference>
<evidence type="ECO:0000313" key="3">
    <source>
        <dbReference type="EMBL" id="RHW26210.1"/>
    </source>
</evidence>
<accession>A0A417Y0M5</accession>
<keyword evidence="4" id="KW-1185">Reference proteome</keyword>
<name>A0A417Y0M5_9ACTN</name>
<protein>
    <submittedName>
        <fullName evidence="3">SDR family oxidoreductase</fullName>
    </submittedName>
</protein>
<dbReference type="OrthoDB" id="286404at2"/>
<comment type="caution">
    <text evidence="3">The sequence shown here is derived from an EMBL/GenBank/DDBJ whole genome shotgun (WGS) entry which is preliminary data.</text>
</comment>
<dbReference type="InterPro" id="IPR020904">
    <property type="entry name" value="Sc_DH/Rdtase_CS"/>
</dbReference>
<dbReference type="InterPro" id="IPR002347">
    <property type="entry name" value="SDR_fam"/>
</dbReference>
<dbReference type="GO" id="GO:0006633">
    <property type="term" value="P:fatty acid biosynthetic process"/>
    <property type="evidence" value="ECO:0007669"/>
    <property type="project" value="TreeGrafter"/>
</dbReference>
<evidence type="ECO:0000256" key="1">
    <source>
        <dbReference type="ARBA" id="ARBA00006484"/>
    </source>
</evidence>
<dbReference type="PANTHER" id="PTHR42760:SF133">
    <property type="entry name" value="3-OXOACYL-[ACYL-CARRIER-PROTEIN] REDUCTASE"/>
    <property type="match status" value="1"/>
</dbReference>
<sequence>MSARDSMFSLDGKRIIVTGATAGIGRSLAGALVRQGAQVVLLARRKELLDTVVAELGDNASAIAVDLSDAGDTRSAISEAIDTMGGVEVLVNNAAYIAGGRRAEDETLEDITQTLNVNLVAPIVAAQTVFPFMKAAGAGSIINVTSVVASVGIGRLPQAVYSASKGGLTAITREWAAQWSRYGIRINALAPGFIRTEMTDATLEVDKIRDWVEANTMLPRIGTPEDFDGMVVYLASDSSSFVTGQVLTVDGGWTAR</sequence>
<dbReference type="Gene3D" id="3.40.50.720">
    <property type="entry name" value="NAD(P)-binding Rossmann-like Domain"/>
    <property type="match status" value="1"/>
</dbReference>
<keyword evidence="2" id="KW-0560">Oxidoreductase</keyword>
<dbReference type="GO" id="GO:0048038">
    <property type="term" value="F:quinone binding"/>
    <property type="evidence" value="ECO:0007669"/>
    <property type="project" value="TreeGrafter"/>
</dbReference>
<organism evidence="3 4">
    <name type="scientific">Nocardioides immobilis</name>
    <dbReference type="NCBI Taxonomy" id="2049295"/>
    <lineage>
        <taxon>Bacteria</taxon>
        <taxon>Bacillati</taxon>
        <taxon>Actinomycetota</taxon>
        <taxon>Actinomycetes</taxon>
        <taxon>Propionibacteriales</taxon>
        <taxon>Nocardioidaceae</taxon>
        <taxon>Nocardioides</taxon>
    </lineage>
</organism>
<gene>
    <name evidence="3" type="ORF">D0Z08_14635</name>
</gene>
<comment type="similarity">
    <text evidence="1">Belongs to the short-chain dehydrogenases/reductases (SDR) family.</text>
</comment>
<dbReference type="RefSeq" id="WP_118925996.1">
    <property type="nucleotide sequence ID" value="NZ_QXGH01000018.1"/>
</dbReference>
<dbReference type="InterPro" id="IPR036291">
    <property type="entry name" value="NAD(P)-bd_dom_sf"/>
</dbReference>